<accession>A0A814XLK3</accession>
<evidence type="ECO:0000313" key="2">
    <source>
        <dbReference type="EMBL" id="CAF1217858.1"/>
    </source>
</evidence>
<feature type="domain" description="F-box" evidence="1">
    <location>
        <begin position="34"/>
        <end position="66"/>
    </location>
</feature>
<evidence type="ECO:0000259" key="1">
    <source>
        <dbReference type="Pfam" id="PF12937"/>
    </source>
</evidence>
<reference evidence="2" key="1">
    <citation type="submission" date="2021-02" db="EMBL/GenBank/DDBJ databases">
        <authorList>
            <person name="Nowell W R."/>
        </authorList>
    </citation>
    <scope>NUCLEOTIDE SEQUENCE</scope>
</reference>
<dbReference type="InterPro" id="IPR036047">
    <property type="entry name" value="F-box-like_dom_sf"/>
</dbReference>
<name>A0A814XLK3_9BILA</name>
<dbReference type="Proteomes" id="UP000663864">
    <property type="component" value="Unassembled WGS sequence"/>
</dbReference>
<dbReference type="SUPFAM" id="SSF81383">
    <property type="entry name" value="F-box domain"/>
    <property type="match status" value="1"/>
</dbReference>
<dbReference type="EMBL" id="CAJNOT010001561">
    <property type="protein sequence ID" value="CAF1217858.1"/>
    <property type="molecule type" value="Genomic_DNA"/>
</dbReference>
<dbReference type="AlphaFoldDB" id="A0A814XLK3"/>
<dbReference type="InterPro" id="IPR001810">
    <property type="entry name" value="F-box_dom"/>
</dbReference>
<organism evidence="2 3">
    <name type="scientific">Rotaria sordida</name>
    <dbReference type="NCBI Taxonomy" id="392033"/>
    <lineage>
        <taxon>Eukaryota</taxon>
        <taxon>Metazoa</taxon>
        <taxon>Spiralia</taxon>
        <taxon>Gnathifera</taxon>
        <taxon>Rotifera</taxon>
        <taxon>Eurotatoria</taxon>
        <taxon>Bdelloidea</taxon>
        <taxon>Philodinida</taxon>
        <taxon>Philodinidae</taxon>
        <taxon>Rotaria</taxon>
    </lineage>
</organism>
<sequence>MINERVIDGMDHYFVISATFIMDSGPFIDVIPIILNYLDLKSLVHLAETCRFWTERIYTDVKLWPKVIELPYVGCMDNYVGAHNVLEDVIEAKLWSMVRPPDDPQALEKVLEKMASSEQSIKRFALVKKVLFKNFIHTDESLRLTALLFPSIEEISFEGNLLSIVGIRHIAISCGKLRYIEFYQCGNLDIESACRLFNTEEHKQNLERIFIYNRFRSKYAITFPTEDDLPFMEFCRRCGLYYNQLKNEKEKLCLYHPGTYSGYGHSCPSYDCCSSSTPRYPSTLGCQYIYHEKCSDKSSSTRKHFYELHDGHPEYMFQKYTDVKFPFHLTERRGLDKCYEKWNKKEHQQEE</sequence>
<proteinExistence type="predicted"/>
<dbReference type="Gene3D" id="3.80.10.10">
    <property type="entry name" value="Ribonuclease Inhibitor"/>
    <property type="match status" value="1"/>
</dbReference>
<protein>
    <recommendedName>
        <fullName evidence="1">F-box domain-containing protein</fullName>
    </recommendedName>
</protein>
<gene>
    <name evidence="2" type="ORF">ZHD862_LOCUS23713</name>
</gene>
<dbReference type="InterPro" id="IPR032675">
    <property type="entry name" value="LRR_dom_sf"/>
</dbReference>
<comment type="caution">
    <text evidence="2">The sequence shown here is derived from an EMBL/GenBank/DDBJ whole genome shotgun (WGS) entry which is preliminary data.</text>
</comment>
<evidence type="ECO:0000313" key="3">
    <source>
        <dbReference type="Proteomes" id="UP000663864"/>
    </source>
</evidence>
<dbReference type="Pfam" id="PF12937">
    <property type="entry name" value="F-box-like"/>
    <property type="match status" value="1"/>
</dbReference>